<evidence type="ECO:0000256" key="4">
    <source>
        <dbReference type="SAM" id="MobiDB-lite"/>
    </source>
</evidence>
<keyword evidence="2" id="KW-0863">Zinc-finger</keyword>
<evidence type="ECO:0000256" key="2">
    <source>
        <dbReference type="ARBA" id="ARBA00022771"/>
    </source>
</evidence>
<dbReference type="WBParaSite" id="scaffold5516_cov252.g9634">
    <property type="protein sequence ID" value="scaffold5516_cov252.g9634"/>
    <property type="gene ID" value="scaffold5516_cov252.g9634"/>
</dbReference>
<evidence type="ECO:0000313" key="8">
    <source>
        <dbReference type="WBParaSite" id="scaffold5516_cov252.g9634"/>
    </source>
</evidence>
<keyword evidence="7" id="KW-1185">Reference proteome</keyword>
<dbReference type="Proteomes" id="UP000887561">
    <property type="component" value="Unplaced"/>
</dbReference>
<dbReference type="Pfam" id="PF02892">
    <property type="entry name" value="zf-BED"/>
    <property type="match status" value="1"/>
</dbReference>
<feature type="region of interest" description="Disordered" evidence="4">
    <location>
        <begin position="145"/>
        <end position="177"/>
    </location>
</feature>
<name>A0A915MTW0_MELJA</name>
<keyword evidence="3" id="KW-0862">Zinc</keyword>
<evidence type="ECO:0000256" key="1">
    <source>
        <dbReference type="ARBA" id="ARBA00022723"/>
    </source>
</evidence>
<evidence type="ECO:0000259" key="6">
    <source>
        <dbReference type="Pfam" id="PF02892"/>
    </source>
</evidence>
<dbReference type="AlphaFoldDB" id="A0A915MTW0"/>
<keyword evidence="1" id="KW-0479">Metal-binding</keyword>
<keyword evidence="5" id="KW-0732">Signal</keyword>
<feature type="signal peptide" evidence="5">
    <location>
        <begin position="1"/>
        <end position="19"/>
    </location>
</feature>
<dbReference type="GO" id="GO:0003677">
    <property type="term" value="F:DNA binding"/>
    <property type="evidence" value="ECO:0007669"/>
    <property type="project" value="InterPro"/>
</dbReference>
<organism evidence="7 8">
    <name type="scientific">Meloidogyne javanica</name>
    <name type="common">Root-knot nematode worm</name>
    <dbReference type="NCBI Taxonomy" id="6303"/>
    <lineage>
        <taxon>Eukaryota</taxon>
        <taxon>Metazoa</taxon>
        <taxon>Ecdysozoa</taxon>
        <taxon>Nematoda</taxon>
        <taxon>Chromadorea</taxon>
        <taxon>Rhabditida</taxon>
        <taxon>Tylenchina</taxon>
        <taxon>Tylenchomorpha</taxon>
        <taxon>Tylenchoidea</taxon>
        <taxon>Meloidogynidae</taxon>
        <taxon>Meloidogyninae</taxon>
        <taxon>Meloidogyne</taxon>
        <taxon>Meloidogyne incognita group</taxon>
    </lineage>
</organism>
<accession>A0A915MTW0</accession>
<dbReference type="GO" id="GO:0008270">
    <property type="term" value="F:zinc ion binding"/>
    <property type="evidence" value="ECO:0007669"/>
    <property type="project" value="UniProtKB-KW"/>
</dbReference>
<dbReference type="SMART" id="SM00614">
    <property type="entry name" value="ZnF_BED"/>
    <property type="match status" value="1"/>
</dbReference>
<feature type="chain" id="PRO_5037252858" evidence="5">
    <location>
        <begin position="20"/>
        <end position="177"/>
    </location>
</feature>
<evidence type="ECO:0000313" key="7">
    <source>
        <dbReference type="Proteomes" id="UP000887561"/>
    </source>
</evidence>
<feature type="compositionally biased region" description="Basic and acidic residues" evidence="4">
    <location>
        <begin position="155"/>
        <end position="170"/>
    </location>
</feature>
<dbReference type="InterPro" id="IPR003656">
    <property type="entry name" value="Znf_BED"/>
</dbReference>
<sequence>MRFLAFFILLYLLLPLIGCMDKPSKEVTSAVTIVVNRGNYSDSSNSESGPKYSPVWNHFNDIGNNRVECKYCSSKMTFRSMQPHIRLSHKEVYEKDNKKIMENFTPIKDGKLKYVVPPSQGYDQYLSAAEYEHQTQNAIEESVRQMPRGRGGPIIRERGEQSRRGKEKVIEASSDSD</sequence>
<protein>
    <submittedName>
        <fullName evidence="8">BED-type domain-containing protein</fullName>
    </submittedName>
</protein>
<evidence type="ECO:0000256" key="5">
    <source>
        <dbReference type="SAM" id="SignalP"/>
    </source>
</evidence>
<reference evidence="8" key="1">
    <citation type="submission" date="2022-11" db="UniProtKB">
        <authorList>
            <consortium name="WormBaseParasite"/>
        </authorList>
    </citation>
    <scope>IDENTIFICATION</scope>
</reference>
<proteinExistence type="predicted"/>
<feature type="domain" description="BED-type" evidence="6">
    <location>
        <begin position="53"/>
        <end position="77"/>
    </location>
</feature>
<evidence type="ECO:0000256" key="3">
    <source>
        <dbReference type="ARBA" id="ARBA00022833"/>
    </source>
</evidence>